<reference evidence="1 2" key="1">
    <citation type="submission" date="2021-01" db="EMBL/GenBank/DDBJ databases">
        <title>Genome Sequencing of Type Strains.</title>
        <authorList>
            <person name="Lemaire J.F."/>
            <person name="Inderbitzin P."/>
            <person name="Collins S.B."/>
            <person name="Wespe N."/>
            <person name="Knight-Connoni V."/>
        </authorList>
    </citation>
    <scope>NUCLEOTIDE SEQUENCE [LARGE SCALE GENOMIC DNA]</scope>
    <source>
        <strain evidence="1 2">DSM 23009</strain>
    </source>
</reference>
<dbReference type="Proteomes" id="UP001296923">
    <property type="component" value="Unassembled WGS sequence"/>
</dbReference>
<comment type="caution">
    <text evidence="1">The sequence shown here is derived from an EMBL/GenBank/DDBJ whole genome shotgun (WGS) entry which is preliminary data.</text>
</comment>
<dbReference type="EMBL" id="JAFHKR010000038">
    <property type="protein sequence ID" value="MBN3554067.1"/>
    <property type="molecule type" value="Genomic_DNA"/>
</dbReference>
<gene>
    <name evidence="1" type="ORF">JYA63_07325</name>
</gene>
<evidence type="ECO:0000313" key="1">
    <source>
        <dbReference type="EMBL" id="MBN3554067.1"/>
    </source>
</evidence>
<accession>A0ABS2ZRV2</accession>
<dbReference type="RefSeq" id="WP_205725124.1">
    <property type="nucleotide sequence ID" value="NZ_JAFHKR010000038.1"/>
</dbReference>
<name>A0ABS2ZRV2_9BACL</name>
<protein>
    <submittedName>
        <fullName evidence="1">Uncharacterized protein</fullName>
    </submittedName>
</protein>
<keyword evidence="2" id="KW-1185">Reference proteome</keyword>
<sequence>MNGFKFMPKCIKKAIRYIYQDAPYDDLIEIRALVNSAIEKRLKEDKK</sequence>
<evidence type="ECO:0000313" key="2">
    <source>
        <dbReference type="Proteomes" id="UP001296923"/>
    </source>
</evidence>
<proteinExistence type="predicted"/>
<organism evidence="1 2">
    <name type="scientific">Fictibacillus nanhaiensis</name>
    <dbReference type="NCBI Taxonomy" id="742169"/>
    <lineage>
        <taxon>Bacteria</taxon>
        <taxon>Bacillati</taxon>
        <taxon>Bacillota</taxon>
        <taxon>Bacilli</taxon>
        <taxon>Bacillales</taxon>
        <taxon>Fictibacillaceae</taxon>
        <taxon>Fictibacillus</taxon>
    </lineage>
</organism>